<keyword evidence="4" id="KW-1185">Reference proteome</keyword>
<dbReference type="GO" id="GO:0009228">
    <property type="term" value="P:thiamine biosynthetic process"/>
    <property type="evidence" value="ECO:0007669"/>
    <property type="project" value="InterPro"/>
</dbReference>
<feature type="domain" description="SsuA/THI5-like" evidence="1">
    <location>
        <begin position="40"/>
        <end position="254"/>
    </location>
</feature>
<reference evidence="4 5" key="1">
    <citation type="submission" date="2019-11" db="EMBL/GenBank/DDBJ databases">
        <title>Characterisation of Fundicoccus ignavus gen. nov. sp. nov., a novel genus of the family Aerococcaceae isolated from bulk tank milk.</title>
        <authorList>
            <person name="Siebert A."/>
            <person name="Huptas C."/>
            <person name="Wenning M."/>
            <person name="Scherer S."/>
            <person name="Doll E.V."/>
        </authorList>
    </citation>
    <scope>NUCLEOTIDE SEQUENCE [LARGE SCALE GENOMIC DNA]</scope>
    <source>
        <strain evidence="2 5">DSM 109653</strain>
        <strain evidence="3 4">WS4759</strain>
    </source>
</reference>
<sequence>MKKISLLFTFTFTLFVLLGSVKSISAETNEIDFILDWVPNTNHTGLYVAYEKGYFTDAGVDVTIRRPPEGSTTELVGLGQAQFGISFQDSIASRFAGGLPVTAVAAILEHNTSGIISNESAAIERPLDMEGYRYGTWNDPIELAMVQYLIELEGGNFDEVKLVPNQADNSVVGLANDMFDSAWIYYAWDGIMAEYQDVPTNYFNFADYAEELDFYSPIIIANNDYLAENPEEASAVIQAIKKGYQYAMEHPEEAAEILIAHAPELESQKDMVLASQEWISTKYADDIEAWGYIDEERWNKFYEWLYNNELVEVDLTQGNYFTNEFLGE</sequence>
<dbReference type="Proteomes" id="UP000430975">
    <property type="component" value="Unassembled WGS sequence"/>
</dbReference>
<dbReference type="PANTHER" id="PTHR31528">
    <property type="entry name" value="4-AMINO-5-HYDROXYMETHYL-2-METHYLPYRIMIDINE PHOSPHATE SYNTHASE THI11-RELATED"/>
    <property type="match status" value="1"/>
</dbReference>
<proteinExistence type="predicted"/>
<evidence type="ECO:0000313" key="5">
    <source>
        <dbReference type="Proteomes" id="UP000469870"/>
    </source>
</evidence>
<name>A0A6I2GD04_9LACT</name>
<dbReference type="InterPro" id="IPR027939">
    <property type="entry name" value="NMT1/THI5"/>
</dbReference>
<dbReference type="InterPro" id="IPR015168">
    <property type="entry name" value="SsuA/THI5"/>
</dbReference>
<dbReference type="Gene3D" id="3.40.190.10">
    <property type="entry name" value="Periplasmic binding protein-like II"/>
    <property type="match status" value="2"/>
</dbReference>
<dbReference type="PANTHER" id="PTHR31528:SF3">
    <property type="entry name" value="THIAMINE BIOSYNTHESIS PROTEIN HI_0357-RELATED"/>
    <property type="match status" value="1"/>
</dbReference>
<gene>
    <name evidence="3" type="ORF">GIY09_07350</name>
    <name evidence="2" type="ORF">GIY11_10640</name>
</gene>
<dbReference type="EMBL" id="WJQS01000005">
    <property type="protein sequence ID" value="MRI85697.1"/>
    <property type="molecule type" value="Genomic_DNA"/>
</dbReference>
<dbReference type="Proteomes" id="UP000469870">
    <property type="component" value="Unassembled WGS sequence"/>
</dbReference>
<dbReference type="AlphaFoldDB" id="A0A6I2GD04"/>
<dbReference type="SUPFAM" id="SSF53850">
    <property type="entry name" value="Periplasmic binding protein-like II"/>
    <property type="match status" value="1"/>
</dbReference>
<protein>
    <submittedName>
        <fullName evidence="3">Nitrate ABC transporter substrate-binding protein</fullName>
    </submittedName>
</protein>
<evidence type="ECO:0000313" key="3">
    <source>
        <dbReference type="EMBL" id="MRI85697.1"/>
    </source>
</evidence>
<evidence type="ECO:0000259" key="1">
    <source>
        <dbReference type="Pfam" id="PF09084"/>
    </source>
</evidence>
<organism evidence="3 4">
    <name type="scientific">Fundicoccus ignavus</name>
    <dbReference type="NCBI Taxonomy" id="2664442"/>
    <lineage>
        <taxon>Bacteria</taxon>
        <taxon>Bacillati</taxon>
        <taxon>Bacillota</taxon>
        <taxon>Bacilli</taxon>
        <taxon>Lactobacillales</taxon>
        <taxon>Aerococcaceae</taxon>
        <taxon>Fundicoccus</taxon>
    </lineage>
</organism>
<dbReference type="EMBL" id="WJQR01000012">
    <property type="protein sequence ID" value="MRI82464.1"/>
    <property type="molecule type" value="Genomic_DNA"/>
</dbReference>
<comment type="caution">
    <text evidence="3">The sequence shown here is derived from an EMBL/GenBank/DDBJ whole genome shotgun (WGS) entry which is preliminary data.</text>
</comment>
<evidence type="ECO:0000313" key="2">
    <source>
        <dbReference type="EMBL" id="MRI82464.1"/>
    </source>
</evidence>
<dbReference type="Pfam" id="PF09084">
    <property type="entry name" value="NMT1"/>
    <property type="match status" value="1"/>
</dbReference>
<accession>A0A6I2GD04</accession>
<evidence type="ECO:0000313" key="4">
    <source>
        <dbReference type="Proteomes" id="UP000430975"/>
    </source>
</evidence>